<gene>
    <name evidence="2" type="ORF">QBC46DRAFT_259593</name>
</gene>
<evidence type="ECO:0000313" key="3">
    <source>
        <dbReference type="Proteomes" id="UP001303473"/>
    </source>
</evidence>
<name>A0AAN6S5B5_9PEZI</name>
<feature type="compositionally biased region" description="Polar residues" evidence="1">
    <location>
        <begin position="1"/>
        <end position="13"/>
    </location>
</feature>
<evidence type="ECO:0000313" key="2">
    <source>
        <dbReference type="EMBL" id="KAK3941029.1"/>
    </source>
</evidence>
<feature type="region of interest" description="Disordered" evidence="1">
    <location>
        <begin position="1"/>
        <end position="42"/>
    </location>
</feature>
<comment type="caution">
    <text evidence="2">The sequence shown here is derived from an EMBL/GenBank/DDBJ whole genome shotgun (WGS) entry which is preliminary data.</text>
</comment>
<evidence type="ECO:0000256" key="1">
    <source>
        <dbReference type="SAM" id="MobiDB-lite"/>
    </source>
</evidence>
<keyword evidence="3" id="KW-1185">Reference proteome</keyword>
<accession>A0AAN6S5B5</accession>
<organism evidence="2 3">
    <name type="scientific">Diplogelasinospora grovesii</name>
    <dbReference type="NCBI Taxonomy" id="303347"/>
    <lineage>
        <taxon>Eukaryota</taxon>
        <taxon>Fungi</taxon>
        <taxon>Dikarya</taxon>
        <taxon>Ascomycota</taxon>
        <taxon>Pezizomycotina</taxon>
        <taxon>Sordariomycetes</taxon>
        <taxon>Sordariomycetidae</taxon>
        <taxon>Sordariales</taxon>
        <taxon>Diplogelasinosporaceae</taxon>
        <taxon>Diplogelasinospora</taxon>
    </lineage>
</organism>
<proteinExistence type="predicted"/>
<protein>
    <submittedName>
        <fullName evidence="2">Uncharacterized protein</fullName>
    </submittedName>
</protein>
<dbReference type="Proteomes" id="UP001303473">
    <property type="component" value="Unassembled WGS sequence"/>
</dbReference>
<dbReference type="EMBL" id="MU853788">
    <property type="protein sequence ID" value="KAK3941029.1"/>
    <property type="molecule type" value="Genomic_DNA"/>
</dbReference>
<feature type="compositionally biased region" description="Polar residues" evidence="1">
    <location>
        <begin position="19"/>
        <end position="42"/>
    </location>
</feature>
<feature type="non-terminal residue" evidence="2">
    <location>
        <position position="334"/>
    </location>
</feature>
<reference evidence="3" key="1">
    <citation type="journal article" date="2023" name="Mol. Phylogenet. Evol.">
        <title>Genome-scale phylogeny and comparative genomics of the fungal order Sordariales.</title>
        <authorList>
            <person name="Hensen N."/>
            <person name="Bonometti L."/>
            <person name="Westerberg I."/>
            <person name="Brannstrom I.O."/>
            <person name="Guillou S."/>
            <person name="Cros-Aarteil S."/>
            <person name="Calhoun S."/>
            <person name="Haridas S."/>
            <person name="Kuo A."/>
            <person name="Mondo S."/>
            <person name="Pangilinan J."/>
            <person name="Riley R."/>
            <person name="LaButti K."/>
            <person name="Andreopoulos B."/>
            <person name="Lipzen A."/>
            <person name="Chen C."/>
            <person name="Yan M."/>
            <person name="Daum C."/>
            <person name="Ng V."/>
            <person name="Clum A."/>
            <person name="Steindorff A."/>
            <person name="Ohm R.A."/>
            <person name="Martin F."/>
            <person name="Silar P."/>
            <person name="Natvig D.O."/>
            <person name="Lalanne C."/>
            <person name="Gautier V."/>
            <person name="Ament-Velasquez S.L."/>
            <person name="Kruys A."/>
            <person name="Hutchinson M.I."/>
            <person name="Powell A.J."/>
            <person name="Barry K."/>
            <person name="Miller A.N."/>
            <person name="Grigoriev I.V."/>
            <person name="Debuchy R."/>
            <person name="Gladieux P."/>
            <person name="Hiltunen Thoren M."/>
            <person name="Johannesson H."/>
        </authorList>
    </citation>
    <scope>NUCLEOTIDE SEQUENCE [LARGE SCALE GENOMIC DNA]</scope>
    <source>
        <strain evidence="3">CBS 340.73</strain>
    </source>
</reference>
<dbReference type="AlphaFoldDB" id="A0AAN6S5B5"/>
<sequence>MLNNVVNTSTTKNHVAVQTAETQVTEEPKSTPTYASPVTGVNATPLGGDRTAKQTPPVQLPLFIHKKAPVTPSSARDRHHSSVKGRVILSPPRPEFTPMEALKQKQDRGEVARHFTGEQKVRMGFPANYKGDITNWKNQNADIPYEENCSLWLQNLPAGTTVHHVLQALTRAVAIHKEVFDRIVVCHVTEARPHDGFFTAGCKLVTFTRAGAKRLFDFIDSGRLAITERIIQVRWNRIRAAELDAPAASRVLILKGPKKVVNHDTLHKLFKEKFVYQWQEIRVLTEEPGEEGLRTMEWQFGSFHAQAEVARMVIKSEWEGVDVKFGLDPCAVLP</sequence>